<name>A0ACC0JA90_CHOFU</name>
<proteinExistence type="predicted"/>
<organism evidence="1 2">
    <name type="scientific">Choristoneura fumiferana</name>
    <name type="common">Spruce budworm moth</name>
    <name type="synonym">Archips fumiferana</name>
    <dbReference type="NCBI Taxonomy" id="7141"/>
    <lineage>
        <taxon>Eukaryota</taxon>
        <taxon>Metazoa</taxon>
        <taxon>Ecdysozoa</taxon>
        <taxon>Arthropoda</taxon>
        <taxon>Hexapoda</taxon>
        <taxon>Insecta</taxon>
        <taxon>Pterygota</taxon>
        <taxon>Neoptera</taxon>
        <taxon>Endopterygota</taxon>
        <taxon>Lepidoptera</taxon>
        <taxon>Glossata</taxon>
        <taxon>Ditrysia</taxon>
        <taxon>Tortricoidea</taxon>
        <taxon>Tortricidae</taxon>
        <taxon>Tortricinae</taxon>
        <taxon>Choristoneura</taxon>
    </lineage>
</organism>
<evidence type="ECO:0000313" key="2">
    <source>
        <dbReference type="Proteomes" id="UP001064048"/>
    </source>
</evidence>
<reference evidence="1 2" key="1">
    <citation type="journal article" date="2022" name="Genome Biol. Evol.">
        <title>The Spruce Budworm Genome: Reconstructing the Evolutionary History of Antifreeze Proteins.</title>
        <authorList>
            <person name="Beliveau C."/>
            <person name="Gagne P."/>
            <person name="Picq S."/>
            <person name="Vernygora O."/>
            <person name="Keeling C.I."/>
            <person name="Pinkney K."/>
            <person name="Doucet D."/>
            <person name="Wen F."/>
            <person name="Johnston J.S."/>
            <person name="Maaroufi H."/>
            <person name="Boyle B."/>
            <person name="Laroche J."/>
            <person name="Dewar K."/>
            <person name="Juretic N."/>
            <person name="Blackburn G."/>
            <person name="Nisole A."/>
            <person name="Brunet B."/>
            <person name="Brandao M."/>
            <person name="Lumley L."/>
            <person name="Duan J."/>
            <person name="Quan G."/>
            <person name="Lucarotti C.J."/>
            <person name="Roe A.D."/>
            <person name="Sperling F.A.H."/>
            <person name="Levesque R.C."/>
            <person name="Cusson M."/>
        </authorList>
    </citation>
    <scope>NUCLEOTIDE SEQUENCE [LARGE SCALE GENOMIC DNA]</scope>
    <source>
        <strain evidence="1">Glfc:IPQL:Cfum</strain>
    </source>
</reference>
<protein>
    <submittedName>
        <fullName evidence="1">Uncharacterized protein</fullName>
    </submittedName>
</protein>
<evidence type="ECO:0000313" key="1">
    <source>
        <dbReference type="EMBL" id="KAI8420979.1"/>
    </source>
</evidence>
<keyword evidence="2" id="KW-1185">Reference proteome</keyword>
<gene>
    <name evidence="1" type="ORF">MSG28_008127</name>
</gene>
<sequence>MDNLTPFNSKIMSKTRTAGDGMESDEIGTETVRKVSLKSTVCSGSKESLAPGRLIQVYPTNIIKTEKKRTTIHSKSPKFVPYEPYPAAVKPIVPQAVLKSKKSKNNMDINTLISQMSQMDTKLNEFKPRPKLTSTGDNPAIESEKLNPEKAEMQATIEKLLQDNESLKEQLKQQVQVNKELKTMLVASMGEDLETQVQSLNEDKKHLADALLNSAQHLSTHQEQTEWLAGQCEVWRSKFLASSLMVEELANWKKILNEKTVSLQQAIKQLLDERCRTRDMMLCTYKNLYCLHEKWLENIAISEYVGNTKAYNQPIGNLNLTTTMPHSSNIIDLALVNLKLSENVSSSYEKPDISHLNTLPTDTDGEKHAENRVSEEPVNALVHHAYNSSGSHPRPIASCVHCNGKVQLL</sequence>
<dbReference type="EMBL" id="CM046113">
    <property type="protein sequence ID" value="KAI8420979.1"/>
    <property type="molecule type" value="Genomic_DNA"/>
</dbReference>
<dbReference type="Proteomes" id="UP001064048">
    <property type="component" value="Chromosome 13"/>
</dbReference>
<accession>A0ACC0JA90</accession>
<comment type="caution">
    <text evidence="1">The sequence shown here is derived from an EMBL/GenBank/DDBJ whole genome shotgun (WGS) entry which is preliminary data.</text>
</comment>